<sequence length="93" mass="10871">MEKEAKETFVIISRYIVLFRLPSINKPSLPYSPKTKMSPLQCADSMSRAFQFIPFDLRFSTPLSRLLLEKLRPALRQIVNPLMRHTKTDTKVF</sequence>
<gene>
    <name evidence="1" type="ORF">CEXT_750261</name>
</gene>
<protein>
    <submittedName>
        <fullName evidence="1">Uncharacterized protein</fullName>
    </submittedName>
</protein>
<dbReference type="Proteomes" id="UP001054945">
    <property type="component" value="Unassembled WGS sequence"/>
</dbReference>
<proteinExistence type="predicted"/>
<keyword evidence="2" id="KW-1185">Reference proteome</keyword>
<accession>A0AAV4W2V2</accession>
<dbReference type="AlphaFoldDB" id="A0AAV4W2V2"/>
<organism evidence="1 2">
    <name type="scientific">Caerostris extrusa</name>
    <name type="common">Bark spider</name>
    <name type="synonym">Caerostris bankana</name>
    <dbReference type="NCBI Taxonomy" id="172846"/>
    <lineage>
        <taxon>Eukaryota</taxon>
        <taxon>Metazoa</taxon>
        <taxon>Ecdysozoa</taxon>
        <taxon>Arthropoda</taxon>
        <taxon>Chelicerata</taxon>
        <taxon>Arachnida</taxon>
        <taxon>Araneae</taxon>
        <taxon>Araneomorphae</taxon>
        <taxon>Entelegynae</taxon>
        <taxon>Araneoidea</taxon>
        <taxon>Araneidae</taxon>
        <taxon>Caerostris</taxon>
    </lineage>
</organism>
<dbReference type="EMBL" id="BPLR01015576">
    <property type="protein sequence ID" value="GIY77076.1"/>
    <property type="molecule type" value="Genomic_DNA"/>
</dbReference>
<name>A0AAV4W2V2_CAEEX</name>
<reference evidence="1 2" key="1">
    <citation type="submission" date="2021-06" db="EMBL/GenBank/DDBJ databases">
        <title>Caerostris extrusa draft genome.</title>
        <authorList>
            <person name="Kono N."/>
            <person name="Arakawa K."/>
        </authorList>
    </citation>
    <scope>NUCLEOTIDE SEQUENCE [LARGE SCALE GENOMIC DNA]</scope>
</reference>
<comment type="caution">
    <text evidence="1">The sequence shown here is derived from an EMBL/GenBank/DDBJ whole genome shotgun (WGS) entry which is preliminary data.</text>
</comment>
<evidence type="ECO:0000313" key="2">
    <source>
        <dbReference type="Proteomes" id="UP001054945"/>
    </source>
</evidence>
<evidence type="ECO:0000313" key="1">
    <source>
        <dbReference type="EMBL" id="GIY77076.1"/>
    </source>
</evidence>